<reference evidence="1" key="1">
    <citation type="journal article" date="2019" name="Sci. Rep.">
        <title>Draft genome of Tanacetum cinerariifolium, the natural source of mosquito coil.</title>
        <authorList>
            <person name="Yamashiro T."/>
            <person name="Shiraishi A."/>
            <person name="Satake H."/>
            <person name="Nakayama K."/>
        </authorList>
    </citation>
    <scope>NUCLEOTIDE SEQUENCE</scope>
</reference>
<sequence length="127" mass="14696">MDSCDSVDTPMVDRLKLDKDLSRILVDQTPFRSMVGSLMYLTASRPDLVFAVCMCARSKHIDILQHFIREQVERGVVELYFVLTDYQLADIFTKALPRQRFEFILPRLGMKSMSLTTLKCLQEEEGE</sequence>
<evidence type="ECO:0000313" key="1">
    <source>
        <dbReference type="EMBL" id="GFC90309.1"/>
    </source>
</evidence>
<accession>A0A699RS20</accession>
<dbReference type="AlphaFoldDB" id="A0A699RS20"/>
<organism evidence="1">
    <name type="scientific">Tanacetum cinerariifolium</name>
    <name type="common">Dalmatian daisy</name>
    <name type="synonym">Chrysanthemum cinerariifolium</name>
    <dbReference type="NCBI Taxonomy" id="118510"/>
    <lineage>
        <taxon>Eukaryota</taxon>
        <taxon>Viridiplantae</taxon>
        <taxon>Streptophyta</taxon>
        <taxon>Embryophyta</taxon>
        <taxon>Tracheophyta</taxon>
        <taxon>Spermatophyta</taxon>
        <taxon>Magnoliopsida</taxon>
        <taxon>eudicotyledons</taxon>
        <taxon>Gunneridae</taxon>
        <taxon>Pentapetalae</taxon>
        <taxon>asterids</taxon>
        <taxon>campanulids</taxon>
        <taxon>Asterales</taxon>
        <taxon>Asteraceae</taxon>
        <taxon>Asteroideae</taxon>
        <taxon>Anthemideae</taxon>
        <taxon>Anthemidinae</taxon>
        <taxon>Tanacetum</taxon>
    </lineage>
</organism>
<gene>
    <name evidence="1" type="ORF">Tci_862279</name>
</gene>
<dbReference type="EMBL" id="BKCJ011125566">
    <property type="protein sequence ID" value="GFC90309.1"/>
    <property type="molecule type" value="Genomic_DNA"/>
</dbReference>
<dbReference type="CDD" id="cd09272">
    <property type="entry name" value="RNase_HI_RT_Ty1"/>
    <property type="match status" value="1"/>
</dbReference>
<name>A0A699RS20_TANCI</name>
<comment type="caution">
    <text evidence="1">The sequence shown here is derived from an EMBL/GenBank/DDBJ whole genome shotgun (WGS) entry which is preliminary data.</text>
</comment>
<protein>
    <submittedName>
        <fullName evidence="1">Retrotransposon protein, putative, unclassified</fullName>
    </submittedName>
</protein>
<dbReference type="PANTHER" id="PTHR11439:SF483">
    <property type="entry name" value="PEPTIDE SYNTHASE GLIP-LIKE, PUTATIVE (AFU_ORTHOLOGUE AFUA_3G12920)-RELATED"/>
    <property type="match status" value="1"/>
</dbReference>
<dbReference type="PANTHER" id="PTHR11439">
    <property type="entry name" value="GAG-POL-RELATED RETROTRANSPOSON"/>
    <property type="match status" value="1"/>
</dbReference>
<proteinExistence type="predicted"/>